<feature type="domain" description="Replication protein A 70 kDa DNA-binding subunit B/D first OB fold" evidence="1">
    <location>
        <begin position="4"/>
        <end position="100"/>
    </location>
</feature>
<reference evidence="2" key="1">
    <citation type="submission" date="2022-07" db="EMBL/GenBank/DDBJ databases">
        <authorList>
            <person name="Macas J."/>
            <person name="Novak P."/>
            <person name="Neumann P."/>
        </authorList>
    </citation>
    <scope>NUCLEOTIDE SEQUENCE</scope>
</reference>
<evidence type="ECO:0000313" key="2">
    <source>
        <dbReference type="EMBL" id="CAH9138473.1"/>
    </source>
</evidence>
<dbReference type="InterPro" id="IPR003871">
    <property type="entry name" value="RFA1B/D_OB_1st"/>
</dbReference>
<sequence>MATMHRLVDVTPETPMWTCEVRVAHKSAPKHNTTTGKRHLHMFLEDKEGIRISAMVFDHDVEMYDMTMKLNSSYHISNAHVRVPQNSYKVPDMRYGFTWVLNRRTAIQPCENANETEVFETKRVSRFSDLYQHMKTGRDISMVVVVIDKLPRETQSTSNGVRSIKDFIVVDELLKPVQFTLWDELALTKGVEIFEELTQKKYPIVSLEDIKATDFKGISLTSMSHSTITLNSDLPRAAELEKWAIDHKSTLDAVKAGRKFLDAGFHLANPDNETITPIAKVPAIIPQGRPIWIKGTITLVLENYSLWYVACSHCAKIKYAGCDAIFHCMSCGQENAYGVPRAKLHVTIEDDTGSVSGIMFGLCAEKLLLMTSKQVMCWNILFC</sequence>
<dbReference type="Gene3D" id="2.40.50.140">
    <property type="entry name" value="Nucleic acid-binding proteins"/>
    <property type="match status" value="3"/>
</dbReference>
<dbReference type="SUPFAM" id="SSF50249">
    <property type="entry name" value="Nucleic acid-binding proteins"/>
    <property type="match status" value="3"/>
</dbReference>
<dbReference type="PANTHER" id="PTHR47165">
    <property type="entry name" value="OS03G0429900 PROTEIN"/>
    <property type="match status" value="1"/>
</dbReference>
<name>A0AAV0FS46_9ASTE</name>
<dbReference type="AlphaFoldDB" id="A0AAV0FS46"/>
<keyword evidence="3" id="KW-1185">Reference proteome</keyword>
<accession>A0AAV0FS46</accession>
<comment type="caution">
    <text evidence="2">The sequence shown here is derived from an EMBL/GenBank/DDBJ whole genome shotgun (WGS) entry which is preliminary data.</text>
</comment>
<dbReference type="InterPro" id="IPR012340">
    <property type="entry name" value="NA-bd_OB-fold"/>
</dbReference>
<dbReference type="PANTHER" id="PTHR47165:SF4">
    <property type="entry name" value="OS03G0429900 PROTEIN"/>
    <property type="match status" value="1"/>
</dbReference>
<dbReference type="Proteomes" id="UP001152523">
    <property type="component" value="Unassembled WGS sequence"/>
</dbReference>
<evidence type="ECO:0000313" key="3">
    <source>
        <dbReference type="Proteomes" id="UP001152523"/>
    </source>
</evidence>
<dbReference type="EMBL" id="CAMAPF010001010">
    <property type="protein sequence ID" value="CAH9138473.1"/>
    <property type="molecule type" value="Genomic_DNA"/>
</dbReference>
<protein>
    <recommendedName>
        <fullName evidence="1">Replication protein A 70 kDa DNA-binding subunit B/D first OB fold domain-containing protein</fullName>
    </recommendedName>
</protein>
<organism evidence="2 3">
    <name type="scientific">Cuscuta epithymum</name>
    <dbReference type="NCBI Taxonomy" id="186058"/>
    <lineage>
        <taxon>Eukaryota</taxon>
        <taxon>Viridiplantae</taxon>
        <taxon>Streptophyta</taxon>
        <taxon>Embryophyta</taxon>
        <taxon>Tracheophyta</taxon>
        <taxon>Spermatophyta</taxon>
        <taxon>Magnoliopsida</taxon>
        <taxon>eudicotyledons</taxon>
        <taxon>Gunneridae</taxon>
        <taxon>Pentapetalae</taxon>
        <taxon>asterids</taxon>
        <taxon>lamiids</taxon>
        <taxon>Solanales</taxon>
        <taxon>Convolvulaceae</taxon>
        <taxon>Cuscuteae</taxon>
        <taxon>Cuscuta</taxon>
        <taxon>Cuscuta subgen. Cuscuta</taxon>
    </lineage>
</organism>
<evidence type="ECO:0000259" key="1">
    <source>
        <dbReference type="Pfam" id="PF02721"/>
    </source>
</evidence>
<gene>
    <name evidence="2" type="ORF">CEPIT_LOCUS36827</name>
</gene>
<proteinExistence type="predicted"/>
<dbReference type="Pfam" id="PF02721">
    <property type="entry name" value="DUF223"/>
    <property type="match status" value="1"/>
</dbReference>